<proteinExistence type="predicted"/>
<dbReference type="Pfam" id="PF05305">
    <property type="entry name" value="DUF732"/>
    <property type="match status" value="1"/>
</dbReference>
<dbReference type="Proteomes" id="UP000000580">
    <property type="component" value="Chromosome"/>
</dbReference>
<dbReference type="PROSITE" id="PS51318">
    <property type="entry name" value="TAT"/>
    <property type="match status" value="1"/>
</dbReference>
<keyword evidence="1" id="KW-0732">Signal</keyword>
<dbReference type="AlphaFoldDB" id="Q73X09"/>
<reference evidence="3 4" key="1">
    <citation type="journal article" date="2005" name="Proc. Natl. Acad. Sci. U.S.A.">
        <title>The complete genome sequence of Mycobacterium avium subspecies paratuberculosis.</title>
        <authorList>
            <person name="Li L."/>
            <person name="Bannantine J.P."/>
            <person name="Zhang Q."/>
            <person name="Amonsin A."/>
            <person name="May B.J."/>
            <person name="Alt D."/>
            <person name="Banerji N."/>
            <person name="Kanjilal S."/>
            <person name="Kapur V."/>
        </authorList>
    </citation>
    <scope>NUCLEOTIDE SEQUENCE [LARGE SCALE GENOMIC DNA]</scope>
    <source>
        <strain evidence="4">ATCC BAA-968 / K-10</strain>
    </source>
</reference>
<dbReference type="InterPro" id="IPR006311">
    <property type="entry name" value="TAT_signal"/>
</dbReference>
<evidence type="ECO:0000313" key="4">
    <source>
        <dbReference type="Proteomes" id="UP000000580"/>
    </source>
</evidence>
<dbReference type="HOGENOM" id="CLU_135573_4_0_11"/>
<dbReference type="EMBL" id="AE016958">
    <property type="protein sequence ID" value="AAS04818.1"/>
    <property type="molecule type" value="Genomic_DNA"/>
</dbReference>
<evidence type="ECO:0000259" key="2">
    <source>
        <dbReference type="Pfam" id="PF05305"/>
    </source>
</evidence>
<feature type="signal peptide" evidence="1">
    <location>
        <begin position="1"/>
        <end position="32"/>
    </location>
</feature>
<organism evidence="3 4">
    <name type="scientific">Mycolicibacterium paratuberculosis (strain ATCC BAA-968 / K-10)</name>
    <name type="common">Mycobacterium paratuberculosis</name>
    <dbReference type="NCBI Taxonomy" id="262316"/>
    <lineage>
        <taxon>Bacteria</taxon>
        <taxon>Bacillati</taxon>
        <taxon>Actinomycetota</taxon>
        <taxon>Actinomycetes</taxon>
        <taxon>Mycobacteriales</taxon>
        <taxon>Mycobacteriaceae</taxon>
        <taxon>Mycobacterium</taxon>
        <taxon>Mycobacterium avium complex (MAC)</taxon>
    </lineage>
</organism>
<feature type="domain" description="DUF732" evidence="2">
    <location>
        <begin position="39"/>
        <end position="108"/>
    </location>
</feature>
<dbReference type="eggNOG" id="ENOG5032GKD">
    <property type="taxonomic scope" value="Bacteria"/>
</dbReference>
<evidence type="ECO:0000256" key="1">
    <source>
        <dbReference type="SAM" id="SignalP"/>
    </source>
</evidence>
<name>Q73X09_MYCPA</name>
<protein>
    <recommendedName>
        <fullName evidence="2">DUF732 domain-containing protein</fullName>
    </recommendedName>
</protein>
<accession>Q73X09</accession>
<dbReference type="InterPro" id="IPR007969">
    <property type="entry name" value="DUF732"/>
</dbReference>
<dbReference type="STRING" id="262316.MAP_2501"/>
<gene>
    <name evidence="3" type="ordered locus">MAP_2501</name>
</gene>
<sequence>MATMFSRRIITVLTTAAAIGLAAVGLAGPAAARTVQTGDEMFLAQMRSLGVSFPSPQEAVREGHQVCAELSAGKTPTAVTVAVFRQTNLTPPQAAGLVTAATQAYCPQFSGQPG</sequence>
<evidence type="ECO:0000313" key="3">
    <source>
        <dbReference type="EMBL" id="AAS04818.1"/>
    </source>
</evidence>
<dbReference type="KEGG" id="mpa:MAP_2501"/>
<keyword evidence="4" id="KW-1185">Reference proteome</keyword>
<feature type="chain" id="PRO_5004284738" description="DUF732 domain-containing protein" evidence="1">
    <location>
        <begin position="33"/>
        <end position="114"/>
    </location>
</feature>